<accession>A0A843UNG6</accession>
<reference evidence="2" key="1">
    <citation type="submission" date="2017-07" db="EMBL/GenBank/DDBJ databases">
        <title>Taro Niue Genome Assembly and Annotation.</title>
        <authorList>
            <person name="Atibalentja N."/>
            <person name="Keating K."/>
            <person name="Fields C.J."/>
        </authorList>
    </citation>
    <scope>NUCLEOTIDE SEQUENCE</scope>
    <source>
        <strain evidence="2">Niue_2</strain>
        <tissue evidence="2">Leaf</tissue>
    </source>
</reference>
<keyword evidence="3" id="KW-1185">Reference proteome</keyword>
<dbReference type="EMBL" id="NMUH01000791">
    <property type="protein sequence ID" value="MQL84871.1"/>
    <property type="molecule type" value="Genomic_DNA"/>
</dbReference>
<name>A0A843UNG6_COLES</name>
<sequence>MSLHLVGVMWRSSWQLGEQEIPTPSRSSSPLCLLRPAQIVILKSTKAAQPTTAPDSSAQQPPGEATVGAIHPVDSTTSDRDENTSTPEPTIVSEAPVPTTPVHDNPTAPSLQQAAPGVTKHKGKRVLNAASPSCKPAELTVQQTPTAAPDEECLLNDPYQLADFLKTIPTKATPSTFDTPPGGEALPSPTVLRMSFVDALRKKTKRGDINMMKNIPPPPCFSLVASSMAAPIRTRSITVLNMDSDGEYEDFSD</sequence>
<evidence type="ECO:0000313" key="2">
    <source>
        <dbReference type="EMBL" id="MQL84871.1"/>
    </source>
</evidence>
<evidence type="ECO:0000313" key="3">
    <source>
        <dbReference type="Proteomes" id="UP000652761"/>
    </source>
</evidence>
<protein>
    <submittedName>
        <fullName evidence="2">Uncharacterized protein</fullName>
    </submittedName>
</protein>
<feature type="compositionally biased region" description="Polar residues" evidence="1">
    <location>
        <begin position="46"/>
        <end position="60"/>
    </location>
</feature>
<gene>
    <name evidence="2" type="ORF">Taro_017378</name>
</gene>
<dbReference type="AlphaFoldDB" id="A0A843UNG6"/>
<organism evidence="2 3">
    <name type="scientific">Colocasia esculenta</name>
    <name type="common">Wild taro</name>
    <name type="synonym">Arum esculentum</name>
    <dbReference type="NCBI Taxonomy" id="4460"/>
    <lineage>
        <taxon>Eukaryota</taxon>
        <taxon>Viridiplantae</taxon>
        <taxon>Streptophyta</taxon>
        <taxon>Embryophyta</taxon>
        <taxon>Tracheophyta</taxon>
        <taxon>Spermatophyta</taxon>
        <taxon>Magnoliopsida</taxon>
        <taxon>Liliopsida</taxon>
        <taxon>Araceae</taxon>
        <taxon>Aroideae</taxon>
        <taxon>Colocasieae</taxon>
        <taxon>Colocasia</taxon>
    </lineage>
</organism>
<dbReference type="Proteomes" id="UP000652761">
    <property type="component" value="Unassembled WGS sequence"/>
</dbReference>
<feature type="region of interest" description="Disordered" evidence="1">
    <location>
        <begin position="46"/>
        <end position="123"/>
    </location>
</feature>
<comment type="caution">
    <text evidence="2">The sequence shown here is derived from an EMBL/GenBank/DDBJ whole genome shotgun (WGS) entry which is preliminary data.</text>
</comment>
<proteinExistence type="predicted"/>
<evidence type="ECO:0000256" key="1">
    <source>
        <dbReference type="SAM" id="MobiDB-lite"/>
    </source>
</evidence>